<dbReference type="Proteomes" id="UP000711178">
    <property type="component" value="Unassembled WGS sequence"/>
</dbReference>
<accession>A0ABS7FHF8</accession>
<sequence length="217" mass="24586">MQSDREMSIHGAEEGDAAYEQPERALELAWLRRYLPQQFAGRQVLEWACGSGYWTQYLAPRARRYLALDEAAAALALARQRPGVERVEFRLVQDCALPAGAGGFDAAFAAQCFSRLPKQRRDDWLAGLHGGLQAGAEVLWLDDSEAQCREYPLVEYDAAGNGYQMRPGPDGGELRLLKNFPSETELRILLGRHGVSDMALLRREHFWLLQYRLPKRH</sequence>
<dbReference type="Pfam" id="PF13649">
    <property type="entry name" value="Methyltransf_25"/>
    <property type="match status" value="1"/>
</dbReference>
<dbReference type="RefSeq" id="WP_052258052.1">
    <property type="nucleotide sequence ID" value="NZ_CP142381.1"/>
</dbReference>
<reference evidence="2 3" key="1">
    <citation type="submission" date="2021-05" db="EMBL/GenBank/DDBJ databases">
        <title>Draft Whole Genome Sequencing Of Biosensor Chromobacterium violaceum Strain CV026 Reveals A Regulatory RNA In Chromobacterium violaceum Phenotype Regulatory Network.</title>
        <authorList>
            <person name="Hong K.W."/>
            <person name="Chan K.G."/>
            <person name="Chang C.-Y."/>
        </authorList>
    </citation>
    <scope>NUCLEOTIDE SEQUENCE [LARGE SCALE GENOMIC DNA]</scope>
    <source>
        <strain evidence="2 3">ATCC 31532</strain>
    </source>
</reference>
<proteinExistence type="predicted"/>
<keyword evidence="3" id="KW-1185">Reference proteome</keyword>
<dbReference type="GO" id="GO:0032259">
    <property type="term" value="P:methylation"/>
    <property type="evidence" value="ECO:0007669"/>
    <property type="project" value="UniProtKB-KW"/>
</dbReference>
<dbReference type="Gene3D" id="3.40.50.150">
    <property type="entry name" value="Vaccinia Virus protein VP39"/>
    <property type="match status" value="1"/>
</dbReference>
<dbReference type="InterPro" id="IPR041698">
    <property type="entry name" value="Methyltransf_25"/>
</dbReference>
<gene>
    <name evidence="2" type="ORF">KIF53_17860</name>
</gene>
<dbReference type="EMBL" id="JAHDTB010000019">
    <property type="protein sequence ID" value="MBW8289504.1"/>
    <property type="molecule type" value="Genomic_DNA"/>
</dbReference>
<feature type="domain" description="Methyltransferase" evidence="1">
    <location>
        <begin position="44"/>
        <end position="132"/>
    </location>
</feature>
<keyword evidence="2" id="KW-0489">Methyltransferase</keyword>
<dbReference type="GO" id="GO:0008168">
    <property type="term" value="F:methyltransferase activity"/>
    <property type="evidence" value="ECO:0007669"/>
    <property type="project" value="UniProtKB-KW"/>
</dbReference>
<dbReference type="InterPro" id="IPR029063">
    <property type="entry name" value="SAM-dependent_MTases_sf"/>
</dbReference>
<comment type="caution">
    <text evidence="2">The sequence shown here is derived from an EMBL/GenBank/DDBJ whole genome shotgun (WGS) entry which is preliminary data.</text>
</comment>
<evidence type="ECO:0000313" key="3">
    <source>
        <dbReference type="Proteomes" id="UP000711178"/>
    </source>
</evidence>
<dbReference type="GeneID" id="89683856"/>
<evidence type="ECO:0000259" key="1">
    <source>
        <dbReference type="Pfam" id="PF13649"/>
    </source>
</evidence>
<protein>
    <submittedName>
        <fullName evidence="2">Methyltransferase domain-containing protein</fullName>
    </submittedName>
</protein>
<name>A0ABS7FHF8_9NEIS</name>
<dbReference type="SUPFAM" id="SSF53335">
    <property type="entry name" value="S-adenosyl-L-methionine-dependent methyltransferases"/>
    <property type="match status" value="1"/>
</dbReference>
<keyword evidence="2" id="KW-0808">Transferase</keyword>
<organism evidence="2 3">
    <name type="scientific">Chromobacterium subtsugae</name>
    <dbReference type="NCBI Taxonomy" id="251747"/>
    <lineage>
        <taxon>Bacteria</taxon>
        <taxon>Pseudomonadati</taxon>
        <taxon>Pseudomonadota</taxon>
        <taxon>Betaproteobacteria</taxon>
        <taxon>Neisseriales</taxon>
        <taxon>Chromobacteriaceae</taxon>
        <taxon>Chromobacterium</taxon>
    </lineage>
</organism>
<evidence type="ECO:0000313" key="2">
    <source>
        <dbReference type="EMBL" id="MBW8289504.1"/>
    </source>
</evidence>